<dbReference type="KEGG" id="crw:CROST_040840"/>
<dbReference type="EMBL" id="CP096983">
    <property type="protein sequence ID" value="URZ13325.1"/>
    <property type="molecule type" value="Genomic_DNA"/>
</dbReference>
<protein>
    <submittedName>
        <fullName evidence="2">Stage II sporulation protein E</fullName>
        <ecNumber evidence="2">3.1.3.16</ecNumber>
    </submittedName>
</protein>
<dbReference type="InterPro" id="IPR052016">
    <property type="entry name" value="Bact_Sigma-Reg"/>
</dbReference>
<proteinExistence type="predicted"/>
<dbReference type="InterPro" id="IPR036457">
    <property type="entry name" value="PPM-type-like_dom_sf"/>
</dbReference>
<dbReference type="Pfam" id="PF19732">
    <property type="entry name" value="SpoIIE_N"/>
    <property type="match status" value="1"/>
</dbReference>
<dbReference type="InterPro" id="IPR001932">
    <property type="entry name" value="PPM-type_phosphatase-like_dom"/>
</dbReference>
<dbReference type="SUPFAM" id="SSF81606">
    <property type="entry name" value="PP2C-like"/>
    <property type="match status" value="1"/>
</dbReference>
<dbReference type="PANTHER" id="PTHR43156:SF2">
    <property type="entry name" value="STAGE II SPORULATION PROTEIN E"/>
    <property type="match status" value="1"/>
</dbReference>
<dbReference type="RefSeq" id="WP_077835927.1">
    <property type="nucleotide sequence ID" value="NZ_CP096983.1"/>
</dbReference>
<evidence type="ECO:0000313" key="2">
    <source>
        <dbReference type="EMBL" id="URZ13325.1"/>
    </source>
</evidence>
<dbReference type="SMART" id="SM00331">
    <property type="entry name" value="PP2C_SIG"/>
    <property type="match status" value="1"/>
</dbReference>
<dbReference type="STRING" id="84029.CROST_08980"/>
<dbReference type="AlphaFoldDB" id="A0A1S8LFY4"/>
<dbReference type="PANTHER" id="PTHR43156">
    <property type="entry name" value="STAGE II SPORULATION PROTEIN E-RELATED"/>
    <property type="match status" value="1"/>
</dbReference>
<dbReference type="EC" id="3.1.3.16" evidence="2"/>
<evidence type="ECO:0000256" key="1">
    <source>
        <dbReference type="ARBA" id="ARBA00022801"/>
    </source>
</evidence>
<accession>A0A1S8LFY4</accession>
<organism evidence="2 3">
    <name type="scientific">Clostridium felsineum</name>
    <dbReference type="NCBI Taxonomy" id="36839"/>
    <lineage>
        <taxon>Bacteria</taxon>
        <taxon>Bacillati</taxon>
        <taxon>Bacillota</taxon>
        <taxon>Clostridia</taxon>
        <taxon>Eubacteriales</taxon>
        <taxon>Clostridiaceae</taxon>
        <taxon>Clostridium</taxon>
    </lineage>
</organism>
<keyword evidence="1 2" id="KW-0378">Hydrolase</keyword>
<dbReference type="Gene3D" id="3.60.40.10">
    <property type="entry name" value="PPM-type phosphatase domain"/>
    <property type="match status" value="1"/>
</dbReference>
<dbReference type="InterPro" id="IPR045768">
    <property type="entry name" value="SpoIIE_N"/>
</dbReference>
<dbReference type="Proteomes" id="UP000190951">
    <property type="component" value="Chromosome"/>
</dbReference>
<dbReference type="GO" id="GO:0004722">
    <property type="term" value="F:protein serine/threonine phosphatase activity"/>
    <property type="evidence" value="ECO:0007669"/>
    <property type="project" value="UniProtKB-EC"/>
</dbReference>
<keyword evidence="3" id="KW-1185">Reference proteome</keyword>
<dbReference type="Pfam" id="PF07228">
    <property type="entry name" value="SpoIIE"/>
    <property type="match status" value="1"/>
</dbReference>
<name>A0A1S8LFY4_9CLOT</name>
<dbReference type="InterPro" id="IPR014221">
    <property type="entry name" value="SpoII_E"/>
</dbReference>
<gene>
    <name evidence="2" type="primary">spoIIE</name>
    <name evidence="2" type="ORF">CROST_040840</name>
</gene>
<reference evidence="2 3" key="1">
    <citation type="submission" date="2022-04" db="EMBL/GenBank/DDBJ databases">
        <title>Genome sequence of C. roseum typestrain.</title>
        <authorList>
            <person name="Poehlein A."/>
            <person name="Schoch T."/>
            <person name="Duerre P."/>
            <person name="Daniel R."/>
        </authorList>
    </citation>
    <scope>NUCLEOTIDE SEQUENCE [LARGE SCALE GENOMIC DNA]</scope>
    <source>
        <strain evidence="2 3">DSM 7320</strain>
    </source>
</reference>
<dbReference type="NCBIfam" id="TIGR02865">
    <property type="entry name" value="spore_II_E"/>
    <property type="match status" value="1"/>
</dbReference>
<evidence type="ECO:0000313" key="3">
    <source>
        <dbReference type="Proteomes" id="UP000190951"/>
    </source>
</evidence>
<sequence length="795" mass="89108">MLYNSEVFTYERASKSQKSTKVENIKKSLAIKLIIYLIASFAISRVIMINSMVPFGLAFLGCILIGKKDDKASFAASIGSLVGYISLSGEIKDAPMYEVAIIIITLLMIVMKEKEDIKKSIAILILLFFEFIMFKMFVQNISIQSAVIFTCVEIASISSVYYILRYAIICVDNMKTKHLFTNEEIISMSIVIALIISGTRNLNIFNVSITNVLAMIFVVMISYIEGSSIGAAGGIAMGTIIGMSSSNLMIYIGIFGVIGFIVGVFKDFGKWICAGVYLAIFLIIIIYCKNHVDFNIIEAGITCFVFAALPNKLYKKMEGEFNWDRKQSYITNGYIEKMKCIFIRELKSFSGVLFTMSGTLNNLADNDRLLMKNKSCRLVENLADRVCSKCNMNSICWKREIYYTYAAFEELIQNFQEGINKVPDEIERKCVKRKELIKHTDAIINDYVMNEMWRMQVCSGREFMASQVKNIGTSVEGIISEFSNELKFNLEVEEKIIRLLNKVGIPYKDIMCVNDKKNRNIVKFTMEACGGRQICVKHILPIVNEAVGTLMCVGDDGCSISPDTNLCTVTFEETPKYYISSNVVRKSKEGEDINGDSYSFGKGKDGNYNIIISDGMGHGAQAERESKAVIDLIEKFNDSNLNRTMAINTVNSIMTLKFEEDEKFSTVDFCSIDLYSGEAEFIKVGGVTSFIKKKDKVEIVDSKTLPIGVLDKVDMEINNKKVQNGDMIVMISDGIVNYDNENAGKVNWVVDFLKKNNSSKPKELGEAILKKAIELSGGKAKDDITIIVSKVYSLY</sequence>